<name>A0ABD2Q1L5_9PLAT</name>
<dbReference type="AlphaFoldDB" id="A0ABD2Q1L5"/>
<dbReference type="PANTHER" id="PTHR46896:SF3">
    <property type="entry name" value="FI06413P-RELATED"/>
    <property type="match status" value="1"/>
</dbReference>
<dbReference type="InterPro" id="IPR051947">
    <property type="entry name" value="Sentrin-specific_protease"/>
</dbReference>
<dbReference type="Pfam" id="PF02902">
    <property type="entry name" value="Peptidase_C48"/>
    <property type="match status" value="1"/>
</dbReference>
<evidence type="ECO:0000259" key="6">
    <source>
        <dbReference type="PROSITE" id="PS50600"/>
    </source>
</evidence>
<accession>A0ABD2Q1L5</accession>
<dbReference type="InterPro" id="IPR038765">
    <property type="entry name" value="Papain-like_cys_pep_sf"/>
</dbReference>
<keyword evidence="4" id="KW-0833">Ubl conjugation pathway</keyword>
<gene>
    <name evidence="7" type="primary">SENP6_2</name>
    <name evidence="7" type="ORF">Ciccas_008140</name>
</gene>
<keyword evidence="8" id="KW-1185">Reference proteome</keyword>
<comment type="similarity">
    <text evidence="1">Belongs to the peptidase C48 family.</text>
</comment>
<evidence type="ECO:0000313" key="8">
    <source>
        <dbReference type="Proteomes" id="UP001626550"/>
    </source>
</evidence>
<organism evidence="7 8">
    <name type="scientific">Cichlidogyrus casuarinus</name>
    <dbReference type="NCBI Taxonomy" id="1844966"/>
    <lineage>
        <taxon>Eukaryota</taxon>
        <taxon>Metazoa</taxon>
        <taxon>Spiralia</taxon>
        <taxon>Lophotrochozoa</taxon>
        <taxon>Platyhelminthes</taxon>
        <taxon>Monogenea</taxon>
        <taxon>Monopisthocotylea</taxon>
        <taxon>Dactylogyridea</taxon>
        <taxon>Ancyrocephalidae</taxon>
        <taxon>Cichlidogyrus</taxon>
    </lineage>
</organism>
<dbReference type="InterPro" id="IPR003653">
    <property type="entry name" value="Peptidase_C48_C"/>
</dbReference>
<dbReference type="PROSITE" id="PS50600">
    <property type="entry name" value="ULP_PROTEASE"/>
    <property type="match status" value="1"/>
</dbReference>
<dbReference type="SUPFAM" id="SSF54001">
    <property type="entry name" value="Cysteine proteinases"/>
    <property type="match status" value="1"/>
</dbReference>
<dbReference type="Proteomes" id="UP001626550">
    <property type="component" value="Unassembled WGS sequence"/>
</dbReference>
<keyword evidence="3 7" id="KW-0645">Protease</keyword>
<evidence type="ECO:0000256" key="4">
    <source>
        <dbReference type="ARBA" id="ARBA00022786"/>
    </source>
</evidence>
<evidence type="ECO:0000256" key="3">
    <source>
        <dbReference type="ARBA" id="ARBA00022670"/>
    </source>
</evidence>
<evidence type="ECO:0000256" key="2">
    <source>
        <dbReference type="ARBA" id="ARBA00022553"/>
    </source>
</evidence>
<dbReference type="Gene3D" id="1.10.418.20">
    <property type="match status" value="1"/>
</dbReference>
<dbReference type="PANTHER" id="PTHR46896">
    <property type="entry name" value="SENTRIN-SPECIFIC PROTEASE"/>
    <property type="match status" value="1"/>
</dbReference>
<evidence type="ECO:0000256" key="5">
    <source>
        <dbReference type="ARBA" id="ARBA00022801"/>
    </source>
</evidence>
<dbReference type="EMBL" id="JBJKFK010001373">
    <property type="protein sequence ID" value="KAL3313258.1"/>
    <property type="molecule type" value="Genomic_DNA"/>
</dbReference>
<proteinExistence type="inferred from homology"/>
<protein>
    <submittedName>
        <fullName evidence="7">Sentrin-specific protease 6</fullName>
    </submittedName>
</protein>
<dbReference type="GO" id="GO:0006508">
    <property type="term" value="P:proteolysis"/>
    <property type="evidence" value="ECO:0007669"/>
    <property type="project" value="UniProtKB-KW"/>
</dbReference>
<reference evidence="7 8" key="1">
    <citation type="submission" date="2024-11" db="EMBL/GenBank/DDBJ databases">
        <title>Adaptive evolution of stress response genes in parasites aligns with host niche diversity.</title>
        <authorList>
            <person name="Hahn C."/>
            <person name="Resl P."/>
        </authorList>
    </citation>
    <scope>NUCLEOTIDE SEQUENCE [LARGE SCALE GENOMIC DNA]</scope>
    <source>
        <strain evidence="7">EGGRZ-B1_66</strain>
        <tissue evidence="7">Body</tissue>
    </source>
</reference>
<sequence length="229" mass="27202">MPDFEKKNSFQQTCLKQISHWYMAMICFPWMSGMVKYSNETKDKSNYCSFDSKYNEMQPDFTQEEALEHIREFAPIKRDGEDPVGETFERWRCNRYSAFKALGIQALPCVLIFDSLPANKRTVALKIVRNFLKLEWDCRRSQLDGELKFDKDTVRGFSPRVPAQSNLADCGIYLLHYVEMFFQNPLTTYTREYFQSSMTNWFKSDKVSEKRQEIKSLILKIYERENNDN</sequence>
<keyword evidence="5" id="KW-0378">Hydrolase</keyword>
<feature type="domain" description="Ubiquitin-like protease family profile" evidence="6">
    <location>
        <begin position="1"/>
        <end position="181"/>
    </location>
</feature>
<keyword evidence="2" id="KW-0597">Phosphoprotein</keyword>
<dbReference type="GO" id="GO:0008233">
    <property type="term" value="F:peptidase activity"/>
    <property type="evidence" value="ECO:0007669"/>
    <property type="project" value="UniProtKB-KW"/>
</dbReference>
<evidence type="ECO:0000313" key="7">
    <source>
        <dbReference type="EMBL" id="KAL3313258.1"/>
    </source>
</evidence>
<comment type="caution">
    <text evidence="7">The sequence shown here is derived from an EMBL/GenBank/DDBJ whole genome shotgun (WGS) entry which is preliminary data.</text>
</comment>
<evidence type="ECO:0000256" key="1">
    <source>
        <dbReference type="ARBA" id="ARBA00005234"/>
    </source>
</evidence>